<name>A0A2P9AM71_9HYPH</name>
<dbReference type="EMBL" id="FUIG01000032">
    <property type="protein sequence ID" value="SJM32232.1"/>
    <property type="molecule type" value="Genomic_DNA"/>
</dbReference>
<organism evidence="1 2">
    <name type="scientific">Mesorhizobium delmotii</name>
    <dbReference type="NCBI Taxonomy" id="1631247"/>
    <lineage>
        <taxon>Bacteria</taxon>
        <taxon>Pseudomonadati</taxon>
        <taxon>Pseudomonadota</taxon>
        <taxon>Alphaproteobacteria</taxon>
        <taxon>Hyphomicrobiales</taxon>
        <taxon>Phyllobacteriaceae</taxon>
        <taxon>Mesorhizobium</taxon>
    </lineage>
</organism>
<accession>A0A2P9AM71</accession>
<dbReference type="RefSeq" id="WP_133254801.1">
    <property type="nucleotide sequence ID" value="NZ_FUIG01000032.1"/>
</dbReference>
<sequence length="72" mass="7521">MAENTSESYPRGPVLSRREALQAGAGALGLTALPSQSGAAATSSAKETSTMTRIACQASNRFNKQLHKKEAN</sequence>
<reference evidence="2" key="1">
    <citation type="submission" date="2016-12" db="EMBL/GenBank/DDBJ databases">
        <authorList>
            <person name="Brunel B."/>
        </authorList>
    </citation>
    <scope>NUCLEOTIDE SEQUENCE [LARGE SCALE GENOMIC DNA]</scope>
</reference>
<gene>
    <name evidence="1" type="ORF">BQ8482_250117</name>
</gene>
<dbReference type="AlphaFoldDB" id="A0A2P9AM71"/>
<dbReference type="InterPro" id="IPR006311">
    <property type="entry name" value="TAT_signal"/>
</dbReference>
<dbReference type="PROSITE" id="PS51318">
    <property type="entry name" value="TAT"/>
    <property type="match status" value="1"/>
</dbReference>
<evidence type="ECO:0000313" key="1">
    <source>
        <dbReference type="EMBL" id="SJM32232.1"/>
    </source>
</evidence>
<evidence type="ECO:0000313" key="2">
    <source>
        <dbReference type="Proteomes" id="UP000245698"/>
    </source>
</evidence>
<keyword evidence="2" id="KW-1185">Reference proteome</keyword>
<proteinExistence type="predicted"/>
<protein>
    <submittedName>
        <fullName evidence="1">Uncharacterized protein</fullName>
    </submittedName>
</protein>
<dbReference type="Proteomes" id="UP000245698">
    <property type="component" value="Unassembled WGS sequence"/>
</dbReference>